<evidence type="ECO:0000256" key="6">
    <source>
        <dbReference type="ARBA" id="ARBA00022692"/>
    </source>
</evidence>
<keyword evidence="6 9" id="KW-0812">Transmembrane</keyword>
<dbReference type="AlphaFoldDB" id="A0A1F7JCW6"/>
<evidence type="ECO:0000259" key="10">
    <source>
        <dbReference type="PROSITE" id="PS51012"/>
    </source>
</evidence>
<gene>
    <name evidence="11" type="ORF">A3H78_02780</name>
</gene>
<proteinExistence type="inferred from homology"/>
<comment type="caution">
    <text evidence="11">The sequence shown here is derived from an EMBL/GenBank/DDBJ whole genome shotgun (WGS) entry which is preliminary data.</text>
</comment>
<dbReference type="PANTHER" id="PTHR30413:SF8">
    <property type="entry name" value="TRANSPORT PERMEASE PROTEIN"/>
    <property type="match status" value="1"/>
</dbReference>
<dbReference type="GO" id="GO:0140359">
    <property type="term" value="F:ABC-type transporter activity"/>
    <property type="evidence" value="ECO:0007669"/>
    <property type="project" value="InterPro"/>
</dbReference>
<evidence type="ECO:0000313" key="11">
    <source>
        <dbReference type="EMBL" id="OGK53435.1"/>
    </source>
</evidence>
<dbReference type="PIRSF" id="PIRSF006648">
    <property type="entry name" value="DrrB"/>
    <property type="match status" value="1"/>
</dbReference>
<reference evidence="11 12" key="1">
    <citation type="journal article" date="2016" name="Nat. Commun.">
        <title>Thousands of microbial genomes shed light on interconnected biogeochemical processes in an aquifer system.</title>
        <authorList>
            <person name="Anantharaman K."/>
            <person name="Brown C.T."/>
            <person name="Hug L.A."/>
            <person name="Sharon I."/>
            <person name="Castelle C.J."/>
            <person name="Probst A.J."/>
            <person name="Thomas B.C."/>
            <person name="Singh A."/>
            <person name="Wilkins M.J."/>
            <person name="Karaoz U."/>
            <person name="Brodie E.L."/>
            <person name="Williams K.H."/>
            <person name="Hubbard S.S."/>
            <person name="Banfield J.F."/>
        </authorList>
    </citation>
    <scope>NUCLEOTIDE SEQUENCE [LARGE SCALE GENOMIC DNA]</scope>
</reference>
<dbReference type="InterPro" id="IPR047817">
    <property type="entry name" value="ABC2_TM_bact-type"/>
</dbReference>
<comment type="subcellular location">
    <subcellularLocation>
        <location evidence="1">Cell inner membrane</location>
        <topology evidence="1">Multi-pass membrane protein</topology>
    </subcellularLocation>
    <subcellularLocation>
        <location evidence="9">Cell membrane</location>
        <topology evidence="9">Multi-pass membrane protein</topology>
    </subcellularLocation>
</comment>
<dbReference type="GO" id="GO:0043190">
    <property type="term" value="C:ATP-binding cassette (ABC) transporter complex"/>
    <property type="evidence" value="ECO:0007669"/>
    <property type="project" value="InterPro"/>
</dbReference>
<dbReference type="GO" id="GO:0015920">
    <property type="term" value="P:lipopolysaccharide transport"/>
    <property type="evidence" value="ECO:0007669"/>
    <property type="project" value="TreeGrafter"/>
</dbReference>
<dbReference type="Pfam" id="PF01061">
    <property type="entry name" value="ABC2_membrane"/>
    <property type="match status" value="1"/>
</dbReference>
<dbReference type="Proteomes" id="UP000177418">
    <property type="component" value="Unassembled WGS sequence"/>
</dbReference>
<dbReference type="EMBL" id="MGAV01000019">
    <property type="protein sequence ID" value="OGK53435.1"/>
    <property type="molecule type" value="Genomic_DNA"/>
</dbReference>
<keyword evidence="5" id="KW-0997">Cell inner membrane</keyword>
<evidence type="ECO:0000256" key="8">
    <source>
        <dbReference type="ARBA" id="ARBA00023136"/>
    </source>
</evidence>
<feature type="domain" description="ABC transmembrane type-2" evidence="10">
    <location>
        <begin position="27"/>
        <end position="247"/>
    </location>
</feature>
<evidence type="ECO:0000256" key="3">
    <source>
        <dbReference type="ARBA" id="ARBA00022448"/>
    </source>
</evidence>
<evidence type="ECO:0000256" key="9">
    <source>
        <dbReference type="RuleBase" id="RU361157"/>
    </source>
</evidence>
<organism evidence="11 12">
    <name type="scientific">Candidatus Roizmanbacteria bacterium RIFCSPLOWO2_02_FULL_36_11</name>
    <dbReference type="NCBI Taxonomy" id="1802071"/>
    <lineage>
        <taxon>Bacteria</taxon>
        <taxon>Candidatus Roizmaniibacteriota</taxon>
    </lineage>
</organism>
<feature type="transmembrane region" description="Helical" evidence="9">
    <location>
        <begin position="26"/>
        <end position="50"/>
    </location>
</feature>
<feature type="transmembrane region" description="Helical" evidence="9">
    <location>
        <begin position="221"/>
        <end position="244"/>
    </location>
</feature>
<evidence type="ECO:0000313" key="12">
    <source>
        <dbReference type="Proteomes" id="UP000177418"/>
    </source>
</evidence>
<dbReference type="PANTHER" id="PTHR30413">
    <property type="entry name" value="INNER MEMBRANE TRANSPORT PERMEASE"/>
    <property type="match status" value="1"/>
</dbReference>
<keyword evidence="4 9" id="KW-1003">Cell membrane</keyword>
<evidence type="ECO:0000256" key="4">
    <source>
        <dbReference type="ARBA" id="ARBA00022475"/>
    </source>
</evidence>
<feature type="transmembrane region" description="Helical" evidence="9">
    <location>
        <begin position="56"/>
        <end position="74"/>
    </location>
</feature>
<feature type="transmembrane region" description="Helical" evidence="9">
    <location>
        <begin position="101"/>
        <end position="128"/>
    </location>
</feature>
<keyword evidence="3 9" id="KW-0813">Transport</keyword>
<protein>
    <recommendedName>
        <fullName evidence="9">Transport permease protein</fullName>
    </recommendedName>
</protein>
<comment type="similarity">
    <text evidence="2 9">Belongs to the ABC-2 integral membrane protein family.</text>
</comment>
<evidence type="ECO:0000256" key="1">
    <source>
        <dbReference type="ARBA" id="ARBA00004429"/>
    </source>
</evidence>
<evidence type="ECO:0000256" key="7">
    <source>
        <dbReference type="ARBA" id="ARBA00022989"/>
    </source>
</evidence>
<dbReference type="InterPro" id="IPR013525">
    <property type="entry name" value="ABC2_TM"/>
</dbReference>
<evidence type="ECO:0000256" key="2">
    <source>
        <dbReference type="ARBA" id="ARBA00007783"/>
    </source>
</evidence>
<evidence type="ECO:0000256" key="5">
    <source>
        <dbReference type="ARBA" id="ARBA00022519"/>
    </source>
</evidence>
<dbReference type="InterPro" id="IPR000412">
    <property type="entry name" value="ABC_2_transport"/>
</dbReference>
<sequence>MTIIKYWSLLKHLTSREIKARYKQSFLGFFWIVLNPFCQMLIMSFVFSHLLRISEIGVPYPIFIYAGLLPWIFFQNSLSSAMSNLVENASLIKKVYFPREILILSTLLAKMFDFFLSSTVFILLMIFFQVKITQYWPLFIIIFAIQFLFTYGLGLLLALGNLFYRDVQYLFNLVLTVWFYLTPVLYATEFFPERYRWIFKFNPMSVFINAYREVILSQGQINWGSLGIGLLLAVVVYLISYTIFKKMEGTFADVV</sequence>
<accession>A0A1F7JCW6</accession>
<feature type="transmembrane region" description="Helical" evidence="9">
    <location>
        <begin position="134"/>
        <end position="157"/>
    </location>
</feature>
<keyword evidence="7 9" id="KW-1133">Transmembrane helix</keyword>
<dbReference type="PROSITE" id="PS51012">
    <property type="entry name" value="ABC_TM2"/>
    <property type="match status" value="1"/>
</dbReference>
<name>A0A1F7JCW6_9BACT</name>
<keyword evidence="8 9" id="KW-0472">Membrane</keyword>
<feature type="transmembrane region" description="Helical" evidence="9">
    <location>
        <begin position="169"/>
        <end position="187"/>
    </location>
</feature>